<accession>A0ABW8AGU8</accession>
<dbReference type="PROSITE" id="PS50949">
    <property type="entry name" value="HTH_GNTR"/>
    <property type="match status" value="1"/>
</dbReference>
<dbReference type="SMART" id="SM00345">
    <property type="entry name" value="HTH_GNTR"/>
    <property type="match status" value="1"/>
</dbReference>
<dbReference type="CDD" id="cd07377">
    <property type="entry name" value="WHTH_GntR"/>
    <property type="match status" value="1"/>
</dbReference>
<evidence type="ECO:0000256" key="1">
    <source>
        <dbReference type="ARBA" id="ARBA00023015"/>
    </source>
</evidence>
<dbReference type="Gene3D" id="1.10.10.10">
    <property type="entry name" value="Winged helix-like DNA-binding domain superfamily/Winged helix DNA-binding domain"/>
    <property type="match status" value="1"/>
</dbReference>
<dbReference type="InterPro" id="IPR011711">
    <property type="entry name" value="GntR_C"/>
</dbReference>
<dbReference type="RefSeq" id="WP_398273702.1">
    <property type="nucleotide sequence ID" value="NZ_JBITLV010000001.1"/>
</dbReference>
<keyword evidence="6" id="KW-1185">Reference proteome</keyword>
<evidence type="ECO:0000256" key="3">
    <source>
        <dbReference type="ARBA" id="ARBA00023163"/>
    </source>
</evidence>
<dbReference type="Proteomes" id="UP001612915">
    <property type="component" value="Unassembled WGS sequence"/>
</dbReference>
<dbReference type="InterPro" id="IPR000524">
    <property type="entry name" value="Tscrpt_reg_HTH_GntR"/>
</dbReference>
<evidence type="ECO:0000259" key="4">
    <source>
        <dbReference type="PROSITE" id="PS50949"/>
    </source>
</evidence>
<dbReference type="InterPro" id="IPR036390">
    <property type="entry name" value="WH_DNA-bd_sf"/>
</dbReference>
<evidence type="ECO:0000313" key="5">
    <source>
        <dbReference type="EMBL" id="MFI7585581.1"/>
    </source>
</evidence>
<reference evidence="5 6" key="1">
    <citation type="submission" date="2024-10" db="EMBL/GenBank/DDBJ databases">
        <title>The Natural Products Discovery Center: Release of the First 8490 Sequenced Strains for Exploring Actinobacteria Biosynthetic Diversity.</title>
        <authorList>
            <person name="Kalkreuter E."/>
            <person name="Kautsar S.A."/>
            <person name="Yang D."/>
            <person name="Bader C.D."/>
            <person name="Teijaro C.N."/>
            <person name="Fluegel L."/>
            <person name="Davis C.M."/>
            <person name="Simpson J.R."/>
            <person name="Lauterbach L."/>
            <person name="Steele A.D."/>
            <person name="Gui C."/>
            <person name="Meng S."/>
            <person name="Li G."/>
            <person name="Viehrig K."/>
            <person name="Ye F."/>
            <person name="Su P."/>
            <person name="Kiefer A.F."/>
            <person name="Nichols A."/>
            <person name="Cepeda A.J."/>
            <person name="Yan W."/>
            <person name="Fan B."/>
            <person name="Jiang Y."/>
            <person name="Adhikari A."/>
            <person name="Zheng C.-J."/>
            <person name="Schuster L."/>
            <person name="Cowan T.M."/>
            <person name="Smanski M.J."/>
            <person name="Chevrette M.G."/>
            <person name="De Carvalho L.P.S."/>
            <person name="Shen B."/>
        </authorList>
    </citation>
    <scope>NUCLEOTIDE SEQUENCE [LARGE SCALE GENOMIC DNA]</scope>
    <source>
        <strain evidence="5 6">NPDC049639</strain>
    </source>
</reference>
<dbReference type="Pfam" id="PF07729">
    <property type="entry name" value="FCD"/>
    <property type="match status" value="1"/>
</dbReference>
<dbReference type="InterPro" id="IPR008920">
    <property type="entry name" value="TF_FadR/GntR_C"/>
</dbReference>
<dbReference type="SUPFAM" id="SSF48008">
    <property type="entry name" value="GntR ligand-binding domain-like"/>
    <property type="match status" value="1"/>
</dbReference>
<gene>
    <name evidence="5" type="ORF">ACIB24_00735</name>
</gene>
<name>A0ABW8AGU8_9ACTN</name>
<sequence length="217" mass="24229">MSQQQPVIDLSPASLVELVVSRLRGEILGGDLEPGERLVEEQVTRRFGISRAPLREAMRLLAQQGLVEHLPRRGARVATLSDQDADELFEIRDVLERFAMQRALPLTDADLGPMREELAAMRRAAVKGDQLELADAHRRFHIALVATAGHRQLIEAYEPILLKLQMHMALNLRREKERAAPLDGVRRHAVLLDAVATNDLETVLAALSAHGTHAYLR</sequence>
<dbReference type="SUPFAM" id="SSF46785">
    <property type="entry name" value="Winged helix' DNA-binding domain"/>
    <property type="match status" value="1"/>
</dbReference>
<keyword evidence="3" id="KW-0804">Transcription</keyword>
<dbReference type="Pfam" id="PF00392">
    <property type="entry name" value="GntR"/>
    <property type="match status" value="1"/>
</dbReference>
<protein>
    <submittedName>
        <fullName evidence="5">GntR family transcriptional regulator</fullName>
    </submittedName>
</protein>
<feature type="domain" description="HTH gntR-type" evidence="4">
    <location>
        <begin position="13"/>
        <end position="80"/>
    </location>
</feature>
<evidence type="ECO:0000256" key="2">
    <source>
        <dbReference type="ARBA" id="ARBA00023125"/>
    </source>
</evidence>
<dbReference type="InterPro" id="IPR036388">
    <property type="entry name" value="WH-like_DNA-bd_sf"/>
</dbReference>
<dbReference type="PANTHER" id="PTHR43537">
    <property type="entry name" value="TRANSCRIPTIONAL REGULATOR, GNTR FAMILY"/>
    <property type="match status" value="1"/>
</dbReference>
<dbReference type="EMBL" id="JBITLV010000001">
    <property type="protein sequence ID" value="MFI7585581.1"/>
    <property type="molecule type" value="Genomic_DNA"/>
</dbReference>
<dbReference type="SMART" id="SM00895">
    <property type="entry name" value="FCD"/>
    <property type="match status" value="1"/>
</dbReference>
<dbReference type="Gene3D" id="1.20.120.530">
    <property type="entry name" value="GntR ligand-binding domain-like"/>
    <property type="match status" value="1"/>
</dbReference>
<proteinExistence type="predicted"/>
<comment type="caution">
    <text evidence="5">The sequence shown here is derived from an EMBL/GenBank/DDBJ whole genome shotgun (WGS) entry which is preliminary data.</text>
</comment>
<keyword evidence="1" id="KW-0805">Transcription regulation</keyword>
<dbReference type="PANTHER" id="PTHR43537:SF50">
    <property type="entry name" value="TRANSCRIPTIONAL REGULATORY PROTEIN"/>
    <property type="match status" value="1"/>
</dbReference>
<keyword evidence="2" id="KW-0238">DNA-binding</keyword>
<evidence type="ECO:0000313" key="6">
    <source>
        <dbReference type="Proteomes" id="UP001612915"/>
    </source>
</evidence>
<organism evidence="5 6">
    <name type="scientific">Spongisporangium articulatum</name>
    <dbReference type="NCBI Taxonomy" id="3362603"/>
    <lineage>
        <taxon>Bacteria</taxon>
        <taxon>Bacillati</taxon>
        <taxon>Actinomycetota</taxon>
        <taxon>Actinomycetes</taxon>
        <taxon>Kineosporiales</taxon>
        <taxon>Kineosporiaceae</taxon>
        <taxon>Spongisporangium</taxon>
    </lineage>
</organism>